<proteinExistence type="predicted"/>
<protein>
    <submittedName>
        <fullName evidence="1">Uncharacterized protein</fullName>
    </submittedName>
</protein>
<accession>A0AAD4WVE1</accession>
<dbReference type="Proteomes" id="UP001054821">
    <property type="component" value="Chromosome 1"/>
</dbReference>
<gene>
    <name evidence="1" type="ORF">L3X38_002884</name>
</gene>
<organism evidence="1 2">
    <name type="scientific">Prunus dulcis</name>
    <name type="common">Almond</name>
    <name type="synonym">Amygdalus dulcis</name>
    <dbReference type="NCBI Taxonomy" id="3755"/>
    <lineage>
        <taxon>Eukaryota</taxon>
        <taxon>Viridiplantae</taxon>
        <taxon>Streptophyta</taxon>
        <taxon>Embryophyta</taxon>
        <taxon>Tracheophyta</taxon>
        <taxon>Spermatophyta</taxon>
        <taxon>Magnoliopsida</taxon>
        <taxon>eudicotyledons</taxon>
        <taxon>Gunneridae</taxon>
        <taxon>Pentapetalae</taxon>
        <taxon>rosids</taxon>
        <taxon>fabids</taxon>
        <taxon>Rosales</taxon>
        <taxon>Rosaceae</taxon>
        <taxon>Amygdaloideae</taxon>
        <taxon>Amygdaleae</taxon>
        <taxon>Prunus</taxon>
    </lineage>
</organism>
<name>A0AAD4WVE1_PRUDU</name>
<evidence type="ECO:0000313" key="1">
    <source>
        <dbReference type="EMBL" id="KAI5349993.1"/>
    </source>
</evidence>
<evidence type="ECO:0000313" key="2">
    <source>
        <dbReference type="Proteomes" id="UP001054821"/>
    </source>
</evidence>
<keyword evidence="2" id="KW-1185">Reference proteome</keyword>
<sequence>MLLFIPPQFQNSSPSPLLLFIRPVFGLSSPPPATPSDNMGIKRTSTLSSTSLTSQPLPITVWIAGKSKKLSFLPRISITRSGDSKHHLLRSRYGFSTSRAVLAASCVA</sequence>
<comment type="caution">
    <text evidence="1">The sequence shown here is derived from an EMBL/GenBank/DDBJ whole genome shotgun (WGS) entry which is preliminary data.</text>
</comment>
<reference evidence="1 2" key="1">
    <citation type="journal article" date="2022" name="G3 (Bethesda)">
        <title>Whole-genome sequence and methylome profiling of the almond [Prunus dulcis (Mill.) D.A. Webb] cultivar 'Nonpareil'.</title>
        <authorList>
            <person name="D'Amico-Willman K.M."/>
            <person name="Ouma W.Z."/>
            <person name="Meulia T."/>
            <person name="Sideli G.M."/>
            <person name="Gradziel T.M."/>
            <person name="Fresnedo-Ramirez J."/>
        </authorList>
    </citation>
    <scope>NUCLEOTIDE SEQUENCE [LARGE SCALE GENOMIC DNA]</scope>
    <source>
        <strain evidence="1">Clone GOH B32 T37-40</strain>
    </source>
</reference>
<dbReference type="AlphaFoldDB" id="A0AAD4WVE1"/>
<dbReference type="EMBL" id="JAJFAZ020000001">
    <property type="protein sequence ID" value="KAI5349993.1"/>
    <property type="molecule type" value="Genomic_DNA"/>
</dbReference>